<organism evidence="3">
    <name type="scientific">Arabidopsis lyrata subsp. lyrata</name>
    <name type="common">Lyre-leaved rock-cress</name>
    <dbReference type="NCBI Taxonomy" id="81972"/>
    <lineage>
        <taxon>Eukaryota</taxon>
        <taxon>Viridiplantae</taxon>
        <taxon>Streptophyta</taxon>
        <taxon>Embryophyta</taxon>
        <taxon>Tracheophyta</taxon>
        <taxon>Spermatophyta</taxon>
        <taxon>Magnoliopsida</taxon>
        <taxon>eudicotyledons</taxon>
        <taxon>Gunneridae</taxon>
        <taxon>Pentapetalae</taxon>
        <taxon>rosids</taxon>
        <taxon>malvids</taxon>
        <taxon>Brassicales</taxon>
        <taxon>Brassicaceae</taxon>
        <taxon>Camelineae</taxon>
        <taxon>Arabidopsis</taxon>
    </lineage>
</organism>
<dbReference type="InterPro" id="IPR055290">
    <property type="entry name" value="At3g26010-like"/>
</dbReference>
<dbReference type="OrthoDB" id="674184at2759"/>
<dbReference type="InterPro" id="IPR036047">
    <property type="entry name" value="F-box-like_dom_sf"/>
</dbReference>
<dbReference type="AlphaFoldDB" id="D7KC88"/>
<evidence type="ECO:0000313" key="2">
    <source>
        <dbReference type="EMBL" id="EFH70947.1"/>
    </source>
</evidence>
<protein>
    <recommendedName>
        <fullName evidence="1">F-box domain-containing protein</fullName>
    </recommendedName>
</protein>
<dbReference type="PANTHER" id="PTHR35546">
    <property type="entry name" value="F-BOX PROTEIN INTERACTION DOMAIN PROTEIN-RELATED"/>
    <property type="match status" value="1"/>
</dbReference>
<dbReference type="STRING" id="81972.D7KC88"/>
<proteinExistence type="predicted"/>
<evidence type="ECO:0000313" key="3">
    <source>
        <dbReference type="Proteomes" id="UP000008694"/>
    </source>
</evidence>
<dbReference type="SMART" id="SM00256">
    <property type="entry name" value="FBOX"/>
    <property type="match status" value="1"/>
</dbReference>
<dbReference type="HOGENOM" id="CLU_029240_1_0_1"/>
<dbReference type="InterPro" id="IPR001810">
    <property type="entry name" value="F-box_dom"/>
</dbReference>
<dbReference type="Gene3D" id="1.20.1280.50">
    <property type="match status" value="1"/>
</dbReference>
<accession>D7KC88</accession>
<evidence type="ECO:0000259" key="1">
    <source>
        <dbReference type="SMART" id="SM00256"/>
    </source>
</evidence>
<dbReference type="CDD" id="cd22157">
    <property type="entry name" value="F-box_AtFBW1-like"/>
    <property type="match status" value="1"/>
</dbReference>
<dbReference type="KEGG" id="aly:9330749"/>
<feature type="domain" description="F-box" evidence="1">
    <location>
        <begin position="29"/>
        <end position="69"/>
    </location>
</feature>
<keyword evidence="3" id="KW-1185">Reference proteome</keyword>
<sequence length="476" mass="55004">MNGREKKVRKLPIRRANKNGAMTKHHDHVSEEILIEILARLPLRSIRRFKSVCKTWKSVTETDYFRRLFVSLHKNSSSSWSLVVGTKASDLISLHRCETWDLPKSLACYIQSHITIGHVNYVASSNGLVFMDGYKTSFVGNPVLQQWVRIPSPPYPFVTLPFGLVTRVDDDGVVLGFKVVRIAVDKQKRQESLTMLCLCVYSSETGVWSKKRLDCSHYFTNWGLPMALNGTLFISPEDIDDPAAVSGVLIAHDFYGEESDLCRVIPLPDHELDHNWCFKRAWTTSAGSVMYIKTLAHNLLKVWMLTKNDDWKLLWEIRLPFITCDDDILYYAPLAMNPFDGNIVYLWSQQKRYLVSCNLQTHNFKILSEEEVSTRRIDDDGLEKCVVNQSTCEQLMNASFDPDSLDHCVYPLTLFHFVLPRWMESLPCPPHVEMMDTSSLLSYILVMEANRPEFKDTFGIRERLLRSRFFSTKRRE</sequence>
<dbReference type="SUPFAM" id="SSF81383">
    <property type="entry name" value="F-box domain"/>
    <property type="match status" value="1"/>
</dbReference>
<dbReference type="Pfam" id="PF00646">
    <property type="entry name" value="F-box"/>
    <property type="match status" value="1"/>
</dbReference>
<reference evidence="3" key="1">
    <citation type="journal article" date="2011" name="Nat. Genet.">
        <title>The Arabidopsis lyrata genome sequence and the basis of rapid genome size change.</title>
        <authorList>
            <person name="Hu T.T."/>
            <person name="Pattyn P."/>
            <person name="Bakker E.G."/>
            <person name="Cao J."/>
            <person name="Cheng J.-F."/>
            <person name="Clark R.M."/>
            <person name="Fahlgren N."/>
            <person name="Fawcett J.A."/>
            <person name="Grimwood J."/>
            <person name="Gundlach H."/>
            <person name="Haberer G."/>
            <person name="Hollister J.D."/>
            <person name="Ossowski S."/>
            <person name="Ottilar R.P."/>
            <person name="Salamov A.A."/>
            <person name="Schneeberger K."/>
            <person name="Spannagl M."/>
            <person name="Wang X."/>
            <person name="Yang L."/>
            <person name="Nasrallah M.E."/>
            <person name="Bergelson J."/>
            <person name="Carrington J.C."/>
            <person name="Gaut B.S."/>
            <person name="Schmutz J."/>
            <person name="Mayer K.F.X."/>
            <person name="Van de Peer Y."/>
            <person name="Grigoriev I.V."/>
            <person name="Nordborg M."/>
            <person name="Weigel D."/>
            <person name="Guo Y.-L."/>
        </authorList>
    </citation>
    <scope>NUCLEOTIDE SEQUENCE [LARGE SCALE GENOMIC DNA]</scope>
    <source>
        <strain evidence="3">cv. MN47</strain>
    </source>
</reference>
<dbReference type="PANTHER" id="PTHR35546:SF25">
    <property type="entry name" value="F-BOX DOMAIN-CONTAINING PROTEIN"/>
    <property type="match status" value="1"/>
</dbReference>
<dbReference type="InterPro" id="IPR056592">
    <property type="entry name" value="Beta-prop_At3g26010-like"/>
</dbReference>
<name>D7KC88_ARALL</name>
<dbReference type="Proteomes" id="UP000008694">
    <property type="component" value="Unassembled WGS sequence"/>
</dbReference>
<dbReference type="Gramene" id="scaffold_105707.1">
    <property type="protein sequence ID" value="scaffold_105707.1"/>
    <property type="gene ID" value="scaffold_105707.1"/>
</dbReference>
<dbReference type="Pfam" id="PF24750">
    <property type="entry name" value="b-prop_At3g26010-like"/>
    <property type="match status" value="1"/>
</dbReference>
<dbReference type="EMBL" id="GL348713">
    <property type="protein sequence ID" value="EFH70947.1"/>
    <property type="molecule type" value="Genomic_DNA"/>
</dbReference>
<gene>
    <name evidence="2" type="ORF">ARALYDRAFT_892913</name>
</gene>